<evidence type="ECO:0000313" key="3">
    <source>
        <dbReference type="Proteomes" id="UP000605568"/>
    </source>
</evidence>
<dbReference type="Proteomes" id="UP000605568">
    <property type="component" value="Unassembled WGS sequence"/>
</dbReference>
<reference evidence="3" key="1">
    <citation type="journal article" date="2019" name="Int. J. Syst. Evol. Microbiol.">
        <title>The Global Catalogue of Microorganisms (GCM) 10K type strain sequencing project: providing services to taxonomists for standard genome sequencing and annotation.</title>
        <authorList>
            <consortium name="The Broad Institute Genomics Platform"/>
            <consortium name="The Broad Institute Genome Sequencing Center for Infectious Disease"/>
            <person name="Wu L."/>
            <person name="Ma J."/>
        </authorList>
    </citation>
    <scope>NUCLEOTIDE SEQUENCE [LARGE SCALE GENOMIC DNA]</scope>
    <source>
        <strain evidence="3">CGMCC 4.7367</strain>
    </source>
</reference>
<dbReference type="Pfam" id="PF20283">
    <property type="entry name" value="CTD7"/>
    <property type="match status" value="1"/>
</dbReference>
<proteinExistence type="predicted"/>
<gene>
    <name evidence="2" type="ORF">GCM10017774_24340</name>
</gene>
<dbReference type="RefSeq" id="WP_191297988.1">
    <property type="nucleotide sequence ID" value="NZ_BNAR01000003.1"/>
</dbReference>
<feature type="domain" description="ABC-three component systems C-terminal" evidence="1">
    <location>
        <begin position="264"/>
        <end position="388"/>
    </location>
</feature>
<organism evidence="2 3">
    <name type="scientific">Lentzea cavernae</name>
    <dbReference type="NCBI Taxonomy" id="2020703"/>
    <lineage>
        <taxon>Bacteria</taxon>
        <taxon>Bacillati</taxon>
        <taxon>Actinomycetota</taxon>
        <taxon>Actinomycetes</taxon>
        <taxon>Pseudonocardiales</taxon>
        <taxon>Pseudonocardiaceae</taxon>
        <taxon>Lentzea</taxon>
    </lineage>
</organism>
<accession>A0ABQ3M981</accession>
<comment type="caution">
    <text evidence="2">The sequence shown here is derived from an EMBL/GenBank/DDBJ whole genome shotgun (WGS) entry which is preliminary data.</text>
</comment>
<evidence type="ECO:0000259" key="1">
    <source>
        <dbReference type="Pfam" id="PF20283"/>
    </source>
</evidence>
<name>A0ABQ3M981_9PSEU</name>
<dbReference type="EMBL" id="BNAR01000003">
    <property type="protein sequence ID" value="GHH36794.1"/>
    <property type="molecule type" value="Genomic_DNA"/>
</dbReference>
<protein>
    <recommendedName>
        <fullName evidence="1">ABC-three component systems C-terminal domain-containing protein</fullName>
    </recommendedName>
</protein>
<evidence type="ECO:0000313" key="2">
    <source>
        <dbReference type="EMBL" id="GHH36794.1"/>
    </source>
</evidence>
<dbReference type="InterPro" id="IPR046913">
    <property type="entry name" value="ABC-3C_CTD7"/>
</dbReference>
<sequence>MNGESKFEASASALGYAYQFRYSLFRSLERIFASGLDWTVAIEAGDDVEIVADEKRELRQLKLRKEGVILSDHATDLWKTLRIWCEGLRAGSIVPAETDLYLVTTAEVKADSAGYLLQDNEQRDPVLARTKLDLAASESKSKDNSKGIQAYNELSDEQKLELLQSVHVVPDSQDNDLILEGIKQFFRIGTREHHLEFLIQRLEGWWFQQCLACMSNKQTRIHAADLDAYTTELRDQLRPDNLPIDSGIASETSPDVDKFADRIFYHQLSIAHVSAKRIQTAVRDYLRAYAQRSQWLRHGLIFPGEIEQFERRLVDEWEIVFDQIADDISPDAAEEEKTAAAKRVYAWVEQAHPAPIRQYCTEPFVTRGSYQILSDDRRVGWHPEFVAKLMTLLEPAAQDA</sequence>
<keyword evidence="3" id="KW-1185">Reference proteome</keyword>